<organism evidence="6 7">
    <name type="scientific">Ktedonosporobacter rubrisoli</name>
    <dbReference type="NCBI Taxonomy" id="2509675"/>
    <lineage>
        <taxon>Bacteria</taxon>
        <taxon>Bacillati</taxon>
        <taxon>Chloroflexota</taxon>
        <taxon>Ktedonobacteria</taxon>
        <taxon>Ktedonobacterales</taxon>
        <taxon>Ktedonosporobacteraceae</taxon>
        <taxon>Ktedonosporobacter</taxon>
    </lineage>
</organism>
<dbReference type="Gene3D" id="3.30.559.10">
    <property type="entry name" value="Chloramphenicol acetyltransferase-like domain"/>
    <property type="match status" value="1"/>
</dbReference>
<dbReference type="InterPro" id="IPR023213">
    <property type="entry name" value="CAT-like_dom_sf"/>
</dbReference>
<name>A0A4P6JPD4_KTERU</name>
<dbReference type="Gene3D" id="3.40.50.980">
    <property type="match status" value="2"/>
</dbReference>
<dbReference type="PROSITE" id="PS50075">
    <property type="entry name" value="CARRIER"/>
    <property type="match status" value="1"/>
</dbReference>
<dbReference type="GO" id="GO:0072330">
    <property type="term" value="P:monocarboxylic acid biosynthetic process"/>
    <property type="evidence" value="ECO:0007669"/>
    <property type="project" value="UniProtKB-ARBA"/>
</dbReference>
<dbReference type="GO" id="GO:0031177">
    <property type="term" value="F:phosphopantetheine binding"/>
    <property type="evidence" value="ECO:0007669"/>
    <property type="project" value="InterPro"/>
</dbReference>
<proteinExistence type="predicted"/>
<evidence type="ECO:0000313" key="6">
    <source>
        <dbReference type="EMBL" id="QBD77238.1"/>
    </source>
</evidence>
<dbReference type="SUPFAM" id="SSF47336">
    <property type="entry name" value="ACP-like"/>
    <property type="match status" value="1"/>
</dbReference>
<dbReference type="PROSITE" id="PS00455">
    <property type="entry name" value="AMP_BINDING"/>
    <property type="match status" value="1"/>
</dbReference>
<dbReference type="SUPFAM" id="SSF52777">
    <property type="entry name" value="CoA-dependent acyltransferases"/>
    <property type="match status" value="2"/>
</dbReference>
<dbReference type="FunFam" id="1.10.1200.10:FF:000016">
    <property type="entry name" value="Non-ribosomal peptide synthase"/>
    <property type="match status" value="1"/>
</dbReference>
<evidence type="ECO:0000256" key="2">
    <source>
        <dbReference type="ARBA" id="ARBA00022450"/>
    </source>
</evidence>
<keyword evidence="3" id="KW-0597">Phosphoprotein</keyword>
<dbReference type="GO" id="GO:0044550">
    <property type="term" value="P:secondary metabolite biosynthetic process"/>
    <property type="evidence" value="ECO:0007669"/>
    <property type="project" value="TreeGrafter"/>
</dbReference>
<evidence type="ECO:0000313" key="7">
    <source>
        <dbReference type="Proteomes" id="UP000290365"/>
    </source>
</evidence>
<dbReference type="InterPro" id="IPR020806">
    <property type="entry name" value="PKS_PP-bd"/>
</dbReference>
<feature type="region of interest" description="Disordered" evidence="4">
    <location>
        <begin position="1078"/>
        <end position="1107"/>
    </location>
</feature>
<dbReference type="GO" id="GO:0003824">
    <property type="term" value="F:catalytic activity"/>
    <property type="evidence" value="ECO:0007669"/>
    <property type="project" value="InterPro"/>
</dbReference>
<dbReference type="EMBL" id="CP035758">
    <property type="protein sequence ID" value="QBD77238.1"/>
    <property type="molecule type" value="Genomic_DNA"/>
</dbReference>
<dbReference type="KEGG" id="kbs:EPA93_15030"/>
<dbReference type="Pfam" id="PF00550">
    <property type="entry name" value="PP-binding"/>
    <property type="match status" value="1"/>
</dbReference>
<dbReference type="Gene3D" id="3.30.559.30">
    <property type="entry name" value="Nonribosomal peptide synthetase, condensation domain"/>
    <property type="match status" value="1"/>
</dbReference>
<dbReference type="InterPro" id="IPR009081">
    <property type="entry name" value="PP-bd_ACP"/>
</dbReference>
<dbReference type="Pfam" id="PF00501">
    <property type="entry name" value="AMP-binding"/>
    <property type="match status" value="1"/>
</dbReference>
<dbReference type="OrthoDB" id="9781737at2"/>
<dbReference type="FunFam" id="2.30.38.10:FF:000001">
    <property type="entry name" value="Non-ribosomal peptide synthetase PvdI"/>
    <property type="match status" value="1"/>
</dbReference>
<feature type="compositionally biased region" description="Basic and acidic residues" evidence="4">
    <location>
        <begin position="1078"/>
        <end position="1088"/>
    </location>
</feature>
<reference evidence="6 7" key="1">
    <citation type="submission" date="2019-01" db="EMBL/GenBank/DDBJ databases">
        <title>Ktedonosporobacter rubrisoli SCAWS-G2.</title>
        <authorList>
            <person name="Huang Y."/>
            <person name="Yan B."/>
        </authorList>
    </citation>
    <scope>NUCLEOTIDE SEQUENCE [LARGE SCALE GENOMIC DNA]</scope>
    <source>
        <strain evidence="6 7">SCAWS-G2</strain>
    </source>
</reference>
<gene>
    <name evidence="6" type="ORF">EPA93_15030</name>
</gene>
<dbReference type="PANTHER" id="PTHR45527:SF1">
    <property type="entry name" value="FATTY ACID SYNTHASE"/>
    <property type="match status" value="1"/>
</dbReference>
<dbReference type="SUPFAM" id="SSF56801">
    <property type="entry name" value="Acetyl-CoA synthetase-like"/>
    <property type="match status" value="1"/>
</dbReference>
<dbReference type="SMART" id="SM00823">
    <property type="entry name" value="PKS_PP"/>
    <property type="match status" value="1"/>
</dbReference>
<dbReference type="InterPro" id="IPR036736">
    <property type="entry name" value="ACP-like_sf"/>
</dbReference>
<dbReference type="Proteomes" id="UP000290365">
    <property type="component" value="Chromosome"/>
</dbReference>
<dbReference type="GO" id="GO:0043041">
    <property type="term" value="P:amino acid activation for nonribosomal peptide biosynthetic process"/>
    <property type="evidence" value="ECO:0007669"/>
    <property type="project" value="TreeGrafter"/>
</dbReference>
<dbReference type="InterPro" id="IPR025110">
    <property type="entry name" value="AMP-bd_C"/>
</dbReference>
<dbReference type="Pfam" id="PF00668">
    <property type="entry name" value="Condensation"/>
    <property type="match status" value="1"/>
</dbReference>
<evidence type="ECO:0000259" key="5">
    <source>
        <dbReference type="PROSITE" id="PS50075"/>
    </source>
</evidence>
<evidence type="ECO:0000256" key="3">
    <source>
        <dbReference type="ARBA" id="ARBA00022553"/>
    </source>
</evidence>
<evidence type="ECO:0000256" key="1">
    <source>
        <dbReference type="ARBA" id="ARBA00001957"/>
    </source>
</evidence>
<feature type="compositionally biased region" description="Basic and acidic residues" evidence="4">
    <location>
        <begin position="1096"/>
        <end position="1107"/>
    </location>
</feature>
<dbReference type="Gene3D" id="2.30.38.10">
    <property type="entry name" value="Luciferase, Domain 3"/>
    <property type="match status" value="1"/>
</dbReference>
<dbReference type="InterPro" id="IPR001242">
    <property type="entry name" value="Condensation_dom"/>
</dbReference>
<dbReference type="PANTHER" id="PTHR45527">
    <property type="entry name" value="NONRIBOSOMAL PEPTIDE SYNTHETASE"/>
    <property type="match status" value="1"/>
</dbReference>
<sequence>MRCEMQASNVEDIYELSPMQQGILYHTLYAQKASIYVVQFCYRLHGELDTFQFKLAWRKIVERHAILRTSIYWKELDKPLQVVRLRVSLPWEEEDWRFLSSAEQQTHLQALLQQDQTCRFDLTQAPLMRFKLVRTANEAYYFVWCSHHIILDGWSAALVMGEVWETYHAALQMRIAHLPSVRPYGDYIGWLQLRDEAGAESFWRRFLKRFQVPTPLPIEHIEDAAGGERSQGGAEEVHLSASDSATLYAFAKRNHITLGTLLQATWALLLSHYSGERDVVFGLVSSGRPLTLAGSEAMVGLFINTLPLRVQIDPDTTALLWLKQLQERVGEMLQYEYASLVQIQNWSEVPRGQSLFQSILVIENYPKESGWNQTDALSIETLQTAEQTNYPLTAIGIADQQITLEIKYDRARFERLAIKRMLGHWQTLLTHLIDNVDQHPLEVALLTEAERLQIIEEWNRTSIDYPQALCLHHLFESQALRSPDSIALVYKEEHISYQALNERADYLANVLTKEGAGPETLIGVYLGRSSELIIALLAILKAGAAYLPLDPTYPQKRLSFMLADAHVSMVLTQERYCASLPTGSFRIICLEREWGKAVGALCTPQPALSGENAAYVIYTSGSTGQPKGVVVPHRSLVHHTFAINEKYALGPGDRVLQFASISFDVAAEEIFATLSKGATLILKPEQETSQLQDFLIWVQRLRLTVLNLPTPYWHEWMRAVESGTRLLPQALRLVVVGSDTTLTKPLTTWQQYTQGRIRLFHAYGTTETTITATIYDLQNKEPSLASPTIPIGRPIANTSIYILDNLLHPVPQGILRELYIGGLGVAQCYLNRPELTAENFIPDPFGQRNGALLYRTGDQARYLADGVIEFLGRRDSQVKLRGYRVEPGEVEVALNQHSLVRSAAVVAQEESSGHRSLAAYVVPDTSVQCDPSSAEALEFSLQLRRYLQEKLPSYMLPASINLQRRLPLTTNGKIDRKALVAYPRLPPQTASTEYIAPSTPLERLSASIWQEILGVEKIGINDNFFELGGHSLLIMQFHSKLQQALNREVSLIDFFRNPTIRALTASLEQKQEILREVEQAGEQEERISRGKGRLRQRMENRRRPVER</sequence>
<dbReference type="AlphaFoldDB" id="A0A4P6JPD4"/>
<dbReference type="Pfam" id="PF13193">
    <property type="entry name" value="AMP-binding_C"/>
    <property type="match status" value="1"/>
</dbReference>
<keyword evidence="2" id="KW-0596">Phosphopantetheine</keyword>
<evidence type="ECO:0000256" key="4">
    <source>
        <dbReference type="SAM" id="MobiDB-lite"/>
    </source>
</evidence>
<dbReference type="InterPro" id="IPR020845">
    <property type="entry name" value="AMP-binding_CS"/>
</dbReference>
<protein>
    <submittedName>
        <fullName evidence="6">Amino acid adenylation domain-containing protein</fullName>
    </submittedName>
</protein>
<dbReference type="InterPro" id="IPR000873">
    <property type="entry name" value="AMP-dep_synth/lig_dom"/>
</dbReference>
<dbReference type="InterPro" id="IPR045851">
    <property type="entry name" value="AMP-bd_C_sf"/>
</dbReference>
<dbReference type="Gene3D" id="1.10.1200.10">
    <property type="entry name" value="ACP-like"/>
    <property type="match status" value="1"/>
</dbReference>
<dbReference type="CDD" id="cd19543">
    <property type="entry name" value="DCL_NRPS"/>
    <property type="match status" value="1"/>
</dbReference>
<dbReference type="GO" id="GO:0005737">
    <property type="term" value="C:cytoplasm"/>
    <property type="evidence" value="ECO:0007669"/>
    <property type="project" value="TreeGrafter"/>
</dbReference>
<dbReference type="InterPro" id="IPR010071">
    <property type="entry name" value="AA_adenyl_dom"/>
</dbReference>
<accession>A0A4P6JPD4</accession>
<dbReference type="FunFam" id="3.40.50.980:FF:000001">
    <property type="entry name" value="Non-ribosomal peptide synthetase"/>
    <property type="match status" value="1"/>
</dbReference>
<feature type="domain" description="Carrier" evidence="5">
    <location>
        <begin position="996"/>
        <end position="1071"/>
    </location>
</feature>
<comment type="cofactor">
    <cofactor evidence="1">
        <name>pantetheine 4'-phosphate</name>
        <dbReference type="ChEBI" id="CHEBI:47942"/>
    </cofactor>
</comment>
<dbReference type="NCBIfam" id="TIGR01733">
    <property type="entry name" value="AA-adenyl-dom"/>
    <property type="match status" value="1"/>
</dbReference>
<dbReference type="FunFam" id="3.40.50.12780:FF:000012">
    <property type="entry name" value="Non-ribosomal peptide synthetase"/>
    <property type="match status" value="1"/>
</dbReference>
<dbReference type="GO" id="GO:0008610">
    <property type="term" value="P:lipid biosynthetic process"/>
    <property type="evidence" value="ECO:0007669"/>
    <property type="project" value="UniProtKB-ARBA"/>
</dbReference>
<keyword evidence="7" id="KW-1185">Reference proteome</keyword>
<dbReference type="Gene3D" id="3.30.300.30">
    <property type="match status" value="1"/>
</dbReference>